<dbReference type="Proteomes" id="UP001519287">
    <property type="component" value="Unassembled WGS sequence"/>
</dbReference>
<evidence type="ECO:0000256" key="4">
    <source>
        <dbReference type="ARBA" id="ARBA00022475"/>
    </source>
</evidence>
<sequence length="609" mass="69497">MKPFSISRFRNFWRSIRVQLVLSFMVMSIIMLILSSVLIYNGVLDILKTRSEDSTLQLFQQTENRIQAFRNEIDKVTKLLLLNPEIESYMNKEKGTTAYDAEHVIEVNELLNQLSLLVQNYDFISSIYLLTSDGYIIGLDDKAPIYMYEPDQVHWNKVTLAFQTAGHSLGDIIWLGPNESEQLQSGMSNMDNGEGVPILSVIRSFSTIYSKKWNGFMLSVKENLVEDMYGSLSKFEEDGTYIFDDNGRVVSSSNKSSIGTRVDARLLQLGGSEYGSFTEKKRQVIYYRLGETGWTLVKYVQISDLVRDIWTLRSKMMWIVIGSVFFALIISFYYIRQITKPLQRLTEAMVELEIGRIGTQLNNSNNEIGKLIRGFNRMSQSIYDLIERNKVTEKEKREIEISLLQSQLQPHFLYNTLNTIKWMAIAVQAKNIADSITFLSGLLKPIYSNPSLTWTLREEIGYLENYIKIMNIRYGEHIIIQNQLAEPLLNSSVLRFTLQPLLENTIVHGMEANKMVGEISLEGEVEQGNLVIVISDQGRGIPAAELKVIHAWLAGEEENIGWTQQFGTGLLNVHKRIQLHFGDGYGLSIQSIGGEGTRVTLVLPHKFIE</sequence>
<dbReference type="CDD" id="cd18774">
    <property type="entry name" value="PDC2_HK_sensor"/>
    <property type="match status" value="1"/>
</dbReference>
<comment type="catalytic activity">
    <reaction evidence="1">
        <text>ATP + protein L-histidine = ADP + protein N-phospho-L-histidine.</text>
        <dbReference type="EC" id="2.7.13.3"/>
    </reaction>
</comment>
<keyword evidence="10" id="KW-1133">Transmembrane helix</keyword>
<dbReference type="EC" id="2.7.13.3" evidence="3"/>
<keyword evidence="10" id="KW-0812">Transmembrane</keyword>
<dbReference type="Gene3D" id="3.30.565.10">
    <property type="entry name" value="Histidine kinase-like ATPase, C-terminal domain"/>
    <property type="match status" value="1"/>
</dbReference>
<name>A0ABS4J225_9BACL</name>
<comment type="subcellular location">
    <subcellularLocation>
        <location evidence="2">Cell membrane</location>
        <topology evidence="2">Multi-pass membrane protein</topology>
    </subcellularLocation>
</comment>
<evidence type="ECO:0000256" key="5">
    <source>
        <dbReference type="ARBA" id="ARBA00022553"/>
    </source>
</evidence>
<dbReference type="SUPFAM" id="SSF55874">
    <property type="entry name" value="ATPase domain of HSP90 chaperone/DNA topoisomerase II/histidine kinase"/>
    <property type="match status" value="1"/>
</dbReference>
<dbReference type="EMBL" id="JAGGLB010000021">
    <property type="protein sequence ID" value="MBP1993875.1"/>
    <property type="molecule type" value="Genomic_DNA"/>
</dbReference>
<keyword evidence="5" id="KW-0597">Phosphoprotein</keyword>
<dbReference type="Pfam" id="PF06580">
    <property type="entry name" value="His_kinase"/>
    <property type="match status" value="1"/>
</dbReference>
<feature type="domain" description="HAMP" evidence="11">
    <location>
        <begin position="336"/>
        <end position="387"/>
    </location>
</feature>
<evidence type="ECO:0000256" key="1">
    <source>
        <dbReference type="ARBA" id="ARBA00000085"/>
    </source>
</evidence>
<evidence type="ECO:0000313" key="12">
    <source>
        <dbReference type="EMBL" id="MBP1993875.1"/>
    </source>
</evidence>
<dbReference type="CDD" id="cd06225">
    <property type="entry name" value="HAMP"/>
    <property type="match status" value="1"/>
</dbReference>
<evidence type="ECO:0000256" key="2">
    <source>
        <dbReference type="ARBA" id="ARBA00004651"/>
    </source>
</evidence>
<keyword evidence="13" id="KW-1185">Reference proteome</keyword>
<dbReference type="PROSITE" id="PS50885">
    <property type="entry name" value="HAMP"/>
    <property type="match status" value="1"/>
</dbReference>
<keyword evidence="7 12" id="KW-0418">Kinase</keyword>
<evidence type="ECO:0000256" key="10">
    <source>
        <dbReference type="SAM" id="Phobius"/>
    </source>
</evidence>
<dbReference type="InterPro" id="IPR050640">
    <property type="entry name" value="Bact_2-comp_sensor_kinase"/>
</dbReference>
<evidence type="ECO:0000256" key="7">
    <source>
        <dbReference type="ARBA" id="ARBA00022777"/>
    </source>
</evidence>
<gene>
    <name evidence="12" type="ORF">J2Z66_005501</name>
</gene>
<dbReference type="SMART" id="SM00304">
    <property type="entry name" value="HAMP"/>
    <property type="match status" value="1"/>
</dbReference>
<dbReference type="InterPro" id="IPR010559">
    <property type="entry name" value="Sig_transdc_His_kin_internal"/>
</dbReference>
<comment type="caution">
    <text evidence="12">The sequence shown here is derived from an EMBL/GenBank/DDBJ whole genome shotgun (WGS) entry which is preliminary data.</text>
</comment>
<evidence type="ECO:0000259" key="11">
    <source>
        <dbReference type="PROSITE" id="PS50885"/>
    </source>
</evidence>
<evidence type="ECO:0000256" key="3">
    <source>
        <dbReference type="ARBA" id="ARBA00012438"/>
    </source>
</evidence>
<evidence type="ECO:0000256" key="9">
    <source>
        <dbReference type="ARBA" id="ARBA00023136"/>
    </source>
</evidence>
<evidence type="ECO:0000256" key="8">
    <source>
        <dbReference type="ARBA" id="ARBA00023012"/>
    </source>
</evidence>
<dbReference type="SMART" id="SM00387">
    <property type="entry name" value="HATPase_c"/>
    <property type="match status" value="1"/>
</dbReference>
<feature type="transmembrane region" description="Helical" evidence="10">
    <location>
        <begin position="316"/>
        <end position="335"/>
    </location>
</feature>
<dbReference type="SUPFAM" id="SSF158472">
    <property type="entry name" value="HAMP domain-like"/>
    <property type="match status" value="1"/>
</dbReference>
<dbReference type="InterPro" id="IPR003594">
    <property type="entry name" value="HATPase_dom"/>
</dbReference>
<dbReference type="PANTHER" id="PTHR34220:SF7">
    <property type="entry name" value="SENSOR HISTIDINE KINASE YPDA"/>
    <property type="match status" value="1"/>
</dbReference>
<keyword evidence="9 10" id="KW-0472">Membrane</keyword>
<keyword evidence="4" id="KW-1003">Cell membrane</keyword>
<evidence type="ECO:0000256" key="6">
    <source>
        <dbReference type="ARBA" id="ARBA00022679"/>
    </source>
</evidence>
<keyword evidence="6" id="KW-0808">Transferase</keyword>
<protein>
    <recommendedName>
        <fullName evidence="3">histidine kinase</fullName>
        <ecNumber evidence="3">2.7.13.3</ecNumber>
    </recommendedName>
</protein>
<accession>A0ABS4J225</accession>
<dbReference type="InterPro" id="IPR004358">
    <property type="entry name" value="Sig_transdc_His_kin-like_C"/>
</dbReference>
<dbReference type="Pfam" id="PF02518">
    <property type="entry name" value="HATPase_c"/>
    <property type="match status" value="1"/>
</dbReference>
<dbReference type="PANTHER" id="PTHR34220">
    <property type="entry name" value="SENSOR HISTIDINE KINASE YPDA"/>
    <property type="match status" value="1"/>
</dbReference>
<keyword evidence="8" id="KW-0902">Two-component regulatory system</keyword>
<feature type="transmembrane region" description="Helical" evidence="10">
    <location>
        <begin position="20"/>
        <end position="40"/>
    </location>
</feature>
<dbReference type="InterPro" id="IPR003660">
    <property type="entry name" value="HAMP_dom"/>
</dbReference>
<dbReference type="InterPro" id="IPR036890">
    <property type="entry name" value="HATPase_C_sf"/>
</dbReference>
<dbReference type="Gene3D" id="6.10.340.10">
    <property type="match status" value="1"/>
</dbReference>
<proteinExistence type="predicted"/>
<dbReference type="GO" id="GO:0016301">
    <property type="term" value="F:kinase activity"/>
    <property type="evidence" value="ECO:0007669"/>
    <property type="project" value="UniProtKB-KW"/>
</dbReference>
<organism evidence="12 13">
    <name type="scientific">Paenibacillus eucommiae</name>
    <dbReference type="NCBI Taxonomy" id="1355755"/>
    <lineage>
        <taxon>Bacteria</taxon>
        <taxon>Bacillati</taxon>
        <taxon>Bacillota</taxon>
        <taxon>Bacilli</taxon>
        <taxon>Bacillales</taxon>
        <taxon>Paenibacillaceae</taxon>
        <taxon>Paenibacillus</taxon>
    </lineage>
</organism>
<dbReference type="RefSeq" id="WP_209975737.1">
    <property type="nucleotide sequence ID" value="NZ_JAGGLB010000021.1"/>
</dbReference>
<dbReference type="Pfam" id="PF00672">
    <property type="entry name" value="HAMP"/>
    <property type="match status" value="1"/>
</dbReference>
<dbReference type="PRINTS" id="PR00344">
    <property type="entry name" value="BCTRLSENSOR"/>
</dbReference>
<reference evidence="12 13" key="1">
    <citation type="submission" date="2021-03" db="EMBL/GenBank/DDBJ databases">
        <title>Genomic Encyclopedia of Type Strains, Phase IV (KMG-IV): sequencing the most valuable type-strain genomes for metagenomic binning, comparative biology and taxonomic classification.</title>
        <authorList>
            <person name="Goeker M."/>
        </authorList>
    </citation>
    <scope>NUCLEOTIDE SEQUENCE [LARGE SCALE GENOMIC DNA]</scope>
    <source>
        <strain evidence="12 13">DSM 26048</strain>
    </source>
</reference>
<evidence type="ECO:0000313" key="13">
    <source>
        <dbReference type="Proteomes" id="UP001519287"/>
    </source>
</evidence>